<dbReference type="PANTHER" id="PTHR33254:SF4">
    <property type="entry name" value="4-HYDROXY-4-METHYL-2-OXOGLUTARATE ALDOLASE 3-RELATED"/>
    <property type="match status" value="1"/>
</dbReference>
<evidence type="ECO:0000313" key="7">
    <source>
        <dbReference type="EMBL" id="KUF38889.1"/>
    </source>
</evidence>
<feature type="binding site" evidence="5">
    <location>
        <position position="102"/>
    </location>
    <ligand>
        <name>Mg(2+)</name>
        <dbReference type="ChEBI" id="CHEBI:18420"/>
    </ligand>
</feature>
<gene>
    <name evidence="7" type="ORF">AS359_07655</name>
    <name evidence="6" type="ORF">B5M06_14260</name>
</gene>
<dbReference type="KEGG" id="cke:B5M06_14260"/>
<dbReference type="GO" id="GO:0008168">
    <property type="term" value="F:methyltransferase activity"/>
    <property type="evidence" value="ECO:0007669"/>
    <property type="project" value="UniProtKB-KW"/>
</dbReference>
<sequence>MTYSQLLELSSTLLADVGACTMHSRIRSLTPGKQLVGKALTVRVAPGDNLAIHAALARAQRGDVLVVDGGGYTERALMGGIMMTQAKATGLAGVVIDGAMRDVQELQALGLPAFAVAVHPAGPFKEGPGSLYGAIQCGGVEVHHGDWVLGDDDGVVVMTEAALASLVAAAAAKKQREQDRMDAIDRGDLKPSWLDAALETADIEIVKKPRMY</sequence>
<dbReference type="SUPFAM" id="SSF89562">
    <property type="entry name" value="RraA-like"/>
    <property type="match status" value="1"/>
</dbReference>
<dbReference type="Proteomes" id="UP000053300">
    <property type="component" value="Unassembled WGS sequence"/>
</dbReference>
<keyword evidence="5" id="KW-0460">Magnesium</keyword>
<evidence type="ECO:0000256" key="3">
    <source>
        <dbReference type="ARBA" id="ARBA00029596"/>
    </source>
</evidence>
<feature type="binding site" evidence="5">
    <location>
        <begin position="79"/>
        <end position="82"/>
    </location>
    <ligand>
        <name>substrate</name>
    </ligand>
</feature>
<evidence type="ECO:0000313" key="9">
    <source>
        <dbReference type="Proteomes" id="UP000242792"/>
    </source>
</evidence>
<keyword evidence="5" id="KW-0479">Metal-binding</keyword>
<dbReference type="Pfam" id="PF03737">
    <property type="entry name" value="RraA-like"/>
    <property type="match status" value="1"/>
</dbReference>
<organism evidence="7 8">
    <name type="scientific">Comamonas kerstersii</name>
    <dbReference type="NCBI Taxonomy" id="225992"/>
    <lineage>
        <taxon>Bacteria</taxon>
        <taxon>Pseudomonadati</taxon>
        <taxon>Pseudomonadota</taxon>
        <taxon>Betaproteobacteria</taxon>
        <taxon>Burkholderiales</taxon>
        <taxon>Comamonadaceae</taxon>
        <taxon>Comamonas</taxon>
    </lineage>
</organism>
<evidence type="ECO:0000256" key="1">
    <source>
        <dbReference type="ARBA" id="ARBA00001968"/>
    </source>
</evidence>
<proteinExistence type="predicted"/>
<evidence type="ECO:0000313" key="8">
    <source>
        <dbReference type="Proteomes" id="UP000053300"/>
    </source>
</evidence>
<evidence type="ECO:0000256" key="5">
    <source>
        <dbReference type="PIRSR" id="PIRSR605493-1"/>
    </source>
</evidence>
<dbReference type="OrthoDB" id="8717144at2"/>
<dbReference type="InterPro" id="IPR005493">
    <property type="entry name" value="RraA/RraA-like"/>
</dbReference>
<comment type="cofactor">
    <cofactor evidence="5">
        <name>Mg(2+)</name>
        <dbReference type="ChEBI" id="CHEBI:18420"/>
    </cofactor>
</comment>
<reference evidence="6 9" key="2">
    <citation type="submission" date="2017-03" db="EMBL/GenBank/DDBJ databases">
        <title>Rapid Whole Genome Sequencing of Comamonas kerstersii Causing Continuous ambulatory Peritoneal Dialysis-Associated Peritonitis.</title>
        <authorList>
            <person name="Zheng B."/>
        </authorList>
    </citation>
    <scope>NUCLEOTIDE SEQUENCE [LARGE SCALE GENOMIC DNA]</scope>
    <source>
        <strain evidence="6 9">8943</strain>
    </source>
</reference>
<dbReference type="CDD" id="cd16841">
    <property type="entry name" value="RraA_family"/>
    <property type="match status" value="1"/>
</dbReference>
<feature type="binding site" evidence="5">
    <location>
        <position position="101"/>
    </location>
    <ligand>
        <name>substrate</name>
    </ligand>
</feature>
<keyword evidence="8" id="KW-1185">Reference proteome</keyword>
<dbReference type="PANTHER" id="PTHR33254">
    <property type="entry name" value="4-HYDROXY-4-METHYL-2-OXOGLUTARATE ALDOLASE 3-RELATED"/>
    <property type="match status" value="1"/>
</dbReference>
<dbReference type="Proteomes" id="UP000242792">
    <property type="component" value="Chromosome"/>
</dbReference>
<accession>A0A1V0BJA3</accession>
<protein>
    <recommendedName>
        <fullName evidence="2">Putative 4-hydroxy-4-methyl-2-oxoglutarate aldolase</fullName>
    </recommendedName>
    <alternativeName>
        <fullName evidence="3">Regulator of ribonuclease activity homolog</fullName>
    </alternativeName>
    <alternativeName>
        <fullName evidence="4">RraA-like protein</fullName>
    </alternativeName>
</protein>
<keyword evidence="7" id="KW-0489">Methyltransferase</keyword>
<dbReference type="InterPro" id="IPR036704">
    <property type="entry name" value="RraA/RraA-like_sf"/>
</dbReference>
<dbReference type="EMBL" id="LPXH01000038">
    <property type="protein sequence ID" value="KUF38889.1"/>
    <property type="molecule type" value="Genomic_DNA"/>
</dbReference>
<accession>A0A0W7YV32</accession>
<evidence type="ECO:0000256" key="4">
    <source>
        <dbReference type="ARBA" id="ARBA00030169"/>
    </source>
</evidence>
<dbReference type="EMBL" id="CP020121">
    <property type="protein sequence ID" value="ARA00004.1"/>
    <property type="molecule type" value="Genomic_DNA"/>
</dbReference>
<name>A0A0W7YV32_9BURK</name>
<dbReference type="RefSeq" id="WP_054067102.1">
    <property type="nucleotide sequence ID" value="NZ_CAUCIF010000015.1"/>
</dbReference>
<dbReference type="Gene3D" id="3.50.30.40">
    <property type="entry name" value="Ribonuclease E inhibitor RraA/RraA-like"/>
    <property type="match status" value="1"/>
</dbReference>
<dbReference type="GeneID" id="83040478"/>
<dbReference type="AlphaFoldDB" id="A0A0W7YV32"/>
<dbReference type="GO" id="GO:0046872">
    <property type="term" value="F:metal ion binding"/>
    <property type="evidence" value="ECO:0007669"/>
    <property type="project" value="UniProtKB-KW"/>
</dbReference>
<dbReference type="GO" id="GO:0032259">
    <property type="term" value="P:methylation"/>
    <property type="evidence" value="ECO:0007669"/>
    <property type="project" value="UniProtKB-KW"/>
</dbReference>
<keyword evidence="7" id="KW-0808">Transferase</keyword>
<comment type="cofactor">
    <cofactor evidence="1">
        <name>a divalent metal cation</name>
        <dbReference type="ChEBI" id="CHEBI:60240"/>
    </cofactor>
</comment>
<reference evidence="7 8" key="1">
    <citation type="submission" date="2015-12" db="EMBL/GenBank/DDBJ databases">
        <title>Complete genome sequence of a multi-drug resistant strain Acidovorax sp. 12322-1.</title>
        <authorList>
            <person name="Ming D."/>
            <person name="Wang M."/>
            <person name="Hu S."/>
            <person name="Zhou Y."/>
            <person name="Jiang T."/>
        </authorList>
    </citation>
    <scope>NUCLEOTIDE SEQUENCE [LARGE SCALE GENOMIC DNA]</scope>
    <source>
        <strain evidence="7 8">12322-1</strain>
    </source>
</reference>
<evidence type="ECO:0000313" key="6">
    <source>
        <dbReference type="EMBL" id="ARA00004.1"/>
    </source>
</evidence>
<evidence type="ECO:0000256" key="2">
    <source>
        <dbReference type="ARBA" id="ARBA00016549"/>
    </source>
</evidence>
<dbReference type="STRING" id="225992.B5M06_14260"/>